<feature type="signal peptide" evidence="1">
    <location>
        <begin position="1"/>
        <end position="28"/>
    </location>
</feature>
<gene>
    <name evidence="2" type="ORF">F3J40_15655</name>
</gene>
<dbReference type="RefSeq" id="WP_167016040.1">
    <property type="nucleotide sequence ID" value="NZ_VWXF01000006.1"/>
</dbReference>
<dbReference type="EMBL" id="VWXF01000006">
    <property type="protein sequence ID" value="NIF23026.1"/>
    <property type="molecule type" value="Genomic_DNA"/>
</dbReference>
<organism evidence="2 3">
    <name type="scientific">Candidatus Pantoea multigeneris</name>
    <dbReference type="NCBI Taxonomy" id="2608357"/>
    <lineage>
        <taxon>Bacteria</taxon>
        <taxon>Pseudomonadati</taxon>
        <taxon>Pseudomonadota</taxon>
        <taxon>Gammaproteobacteria</taxon>
        <taxon>Enterobacterales</taxon>
        <taxon>Erwiniaceae</taxon>
        <taxon>Pantoea</taxon>
    </lineage>
</organism>
<accession>A0ABX0RCF4</accession>
<sequence>MTLSRRKLFRWIVPSATLGWLVRGQVQAAQPVQPALQNAVYRDGEPHFQLAADTSTAAATYSLGTTYSSGTVGAKLNRFVTIEDFADTNSANGNWAVAIKNAIDYARVNGIRNVYGANSYTISSTIVVEGLSNNGLNISIGRLVASSTWPKNTTLWDATPMLLIGDTVANITGLNLTINMLDGAGVADGIQATQYGFALSSIHIGDARNCVRVISNGNQQWPNASVQVSGDFWTANWLGIYLSRGTKGSSPISEGWKINVKFIANNRYGGILARGGSQYTQIRGDHDYNGRYLSLLQIDALDGITRGMKITNGTTQAEVLVAWQAQGQYWLAVMETKDVSAGNGGKSSYSVNDKLTSPTTTIRQRTITAVQTGGDNASATNYFDVLHDFEGEPFAKLQATMGYCSGIIGSLQFTSMILMQNSFQGITDNLRGLGVANSGTALSLYNRAVSDTPFANITSSFVNFQSKLYMQNRLYEGTGVAQTVTRSTSTYTTLFTLQPTATDRYLGEQNLYKVYIKTNYPGVCGEYLISVSDNTSDALQAHAVISNDGVFVWRVSGSNFQVRQEAADSIQFVANILRV</sequence>
<evidence type="ECO:0000313" key="2">
    <source>
        <dbReference type="EMBL" id="NIF23026.1"/>
    </source>
</evidence>
<protein>
    <submittedName>
        <fullName evidence="2">Uncharacterized protein</fullName>
    </submittedName>
</protein>
<keyword evidence="3" id="KW-1185">Reference proteome</keyword>
<dbReference type="Proteomes" id="UP001515683">
    <property type="component" value="Unassembled WGS sequence"/>
</dbReference>
<proteinExistence type="predicted"/>
<feature type="chain" id="PRO_5045263874" evidence="1">
    <location>
        <begin position="29"/>
        <end position="579"/>
    </location>
</feature>
<comment type="caution">
    <text evidence="2">The sequence shown here is derived from an EMBL/GenBank/DDBJ whole genome shotgun (WGS) entry which is preliminary data.</text>
</comment>
<evidence type="ECO:0000256" key="1">
    <source>
        <dbReference type="SAM" id="SignalP"/>
    </source>
</evidence>
<reference evidence="2 3" key="1">
    <citation type="journal article" date="2019" name="bioRxiv">
        <title>Bacteria contribute to plant secondary compound degradation in a generalist herbivore system.</title>
        <authorList>
            <person name="Francoeur C.B."/>
            <person name="Khadempour L."/>
            <person name="Moreira-Soto R.D."/>
            <person name="Gotting K."/>
            <person name="Book A.J."/>
            <person name="Pinto-Tomas A.A."/>
            <person name="Keefover-Ring K."/>
            <person name="Currie C.R."/>
        </authorList>
    </citation>
    <scope>NUCLEOTIDE SEQUENCE [LARGE SCALE GENOMIC DNA]</scope>
    <source>
        <strain evidence="2">Acro-835</strain>
    </source>
</reference>
<name>A0ABX0RCF4_9GAMM</name>
<keyword evidence="1" id="KW-0732">Signal</keyword>
<evidence type="ECO:0000313" key="3">
    <source>
        <dbReference type="Proteomes" id="UP001515683"/>
    </source>
</evidence>